<sequence length="463" mass="51197">MDTVRGRISIPLPGLAKLQEISGYALSHLQPLAKRLVLSGLSGLSIGTLTIEGQDGIIVLGRKADKKVNGSGGQPEPPAAVLTVHDDFFWIRVLLLGDMGFAQSYMLHEISTSDLTTFFEVFIRNSSALTTGSTTPFVQTLLTKLGKIVRKANDIATARLNANAHYSLSNDMFAAFLSPDMTYSAPLWLPFSDPSAATETLEEAQMRKLRYAISSTRIKASDHVLEIGTGWGSFAILAASTTGCRVTTITPSVEQKKLVDRRIADAGLSSQIQVVVADYRELRPEQPFDKVVSIEMIEHVGHAFLETYFACVDRYLKTDGGIGYFQCITIPEARYAQYLEGEDFIKKYIFPGGHLPTVSGLVSSIDRGSKGKLVVEEIKSVGAHYVRALRCWNENFHANFEDKIVPALLERHPAMTRAEMDIFKRKWEYYFCYCEAGFKTKSLGDVAITVARENCVDVLEDVL</sequence>
<dbReference type="GO" id="GO:0008168">
    <property type="term" value="F:methyltransferase activity"/>
    <property type="evidence" value="ECO:0007669"/>
    <property type="project" value="UniProtKB-KW"/>
</dbReference>
<evidence type="ECO:0000256" key="2">
    <source>
        <dbReference type="ARBA" id="ARBA00022603"/>
    </source>
</evidence>
<dbReference type="CDD" id="cd02440">
    <property type="entry name" value="AdoMet_MTases"/>
    <property type="match status" value="1"/>
</dbReference>
<dbReference type="InterPro" id="IPR003333">
    <property type="entry name" value="CMAS"/>
</dbReference>
<dbReference type="Gene3D" id="3.40.50.150">
    <property type="entry name" value="Vaccinia Virus protein VP39"/>
    <property type="match status" value="1"/>
</dbReference>
<evidence type="ECO:0000313" key="7">
    <source>
        <dbReference type="Proteomes" id="UP001174694"/>
    </source>
</evidence>
<dbReference type="InterPro" id="IPR050723">
    <property type="entry name" value="CFA/CMAS"/>
</dbReference>
<keyword evidence="3" id="KW-0808">Transferase</keyword>
<proteinExistence type="inferred from homology"/>
<evidence type="ECO:0000256" key="1">
    <source>
        <dbReference type="ARBA" id="ARBA00010815"/>
    </source>
</evidence>
<dbReference type="PANTHER" id="PTHR43667:SF2">
    <property type="entry name" value="FATTY ACID C-METHYL TRANSFERASE"/>
    <property type="match status" value="1"/>
</dbReference>
<dbReference type="Pfam" id="PF02353">
    <property type="entry name" value="CMAS"/>
    <property type="match status" value="1"/>
</dbReference>
<keyword evidence="4" id="KW-0949">S-adenosyl-L-methionine</keyword>
<dbReference type="InterPro" id="IPR029063">
    <property type="entry name" value="SAM-dependent_MTases_sf"/>
</dbReference>
<evidence type="ECO:0000256" key="4">
    <source>
        <dbReference type="ARBA" id="ARBA00022691"/>
    </source>
</evidence>
<keyword evidence="2 6" id="KW-0489">Methyltransferase</keyword>
<reference evidence="6" key="1">
    <citation type="submission" date="2022-07" db="EMBL/GenBank/DDBJ databases">
        <title>Fungi with potential for degradation of polypropylene.</title>
        <authorList>
            <person name="Gostincar C."/>
        </authorList>
    </citation>
    <scope>NUCLEOTIDE SEQUENCE</scope>
    <source>
        <strain evidence="6">EXF-13308</strain>
    </source>
</reference>
<dbReference type="EMBL" id="JANBVO010000014">
    <property type="protein sequence ID" value="KAJ9145428.1"/>
    <property type="molecule type" value="Genomic_DNA"/>
</dbReference>
<dbReference type="GO" id="GO:0008610">
    <property type="term" value="P:lipid biosynthetic process"/>
    <property type="evidence" value="ECO:0007669"/>
    <property type="project" value="InterPro"/>
</dbReference>
<organism evidence="6 7">
    <name type="scientific">Pleurostoma richardsiae</name>
    <dbReference type="NCBI Taxonomy" id="41990"/>
    <lineage>
        <taxon>Eukaryota</taxon>
        <taxon>Fungi</taxon>
        <taxon>Dikarya</taxon>
        <taxon>Ascomycota</taxon>
        <taxon>Pezizomycotina</taxon>
        <taxon>Sordariomycetes</taxon>
        <taxon>Sordariomycetidae</taxon>
        <taxon>Calosphaeriales</taxon>
        <taxon>Pleurostomataceae</taxon>
        <taxon>Pleurostoma</taxon>
    </lineage>
</organism>
<evidence type="ECO:0000256" key="3">
    <source>
        <dbReference type="ARBA" id="ARBA00022679"/>
    </source>
</evidence>
<comment type="similarity">
    <text evidence="1">Belongs to the CFA/CMAS family.</text>
</comment>
<keyword evidence="7" id="KW-1185">Reference proteome</keyword>
<evidence type="ECO:0000313" key="6">
    <source>
        <dbReference type="EMBL" id="KAJ9145428.1"/>
    </source>
</evidence>
<dbReference type="Proteomes" id="UP001174694">
    <property type="component" value="Unassembled WGS sequence"/>
</dbReference>
<dbReference type="PANTHER" id="PTHR43667">
    <property type="entry name" value="CYCLOPROPANE-FATTY-ACYL-PHOSPHOLIPID SYNTHASE"/>
    <property type="match status" value="1"/>
</dbReference>
<dbReference type="SUPFAM" id="SSF53335">
    <property type="entry name" value="S-adenosyl-L-methionine-dependent methyltransferases"/>
    <property type="match status" value="1"/>
</dbReference>
<protein>
    <submittedName>
        <fullName evidence="6">Tuberculostearic acid methyltransferase UfaA1</fullName>
    </submittedName>
</protein>
<dbReference type="PIRSF" id="PIRSF003085">
    <property type="entry name" value="CMAS"/>
    <property type="match status" value="1"/>
</dbReference>
<dbReference type="AlphaFoldDB" id="A0AA38RU37"/>
<keyword evidence="5" id="KW-0443">Lipid metabolism</keyword>
<dbReference type="GO" id="GO:0032259">
    <property type="term" value="P:methylation"/>
    <property type="evidence" value="ECO:0007669"/>
    <property type="project" value="UniProtKB-KW"/>
</dbReference>
<accession>A0AA38RU37</accession>
<gene>
    <name evidence="6" type="ORF">NKR23_g5311</name>
</gene>
<evidence type="ECO:0000256" key="5">
    <source>
        <dbReference type="ARBA" id="ARBA00023098"/>
    </source>
</evidence>
<comment type="caution">
    <text evidence="6">The sequence shown here is derived from an EMBL/GenBank/DDBJ whole genome shotgun (WGS) entry which is preliminary data.</text>
</comment>
<name>A0AA38RU37_9PEZI</name>